<keyword evidence="9" id="KW-1185">Reference proteome</keyword>
<dbReference type="InterPro" id="IPR011110">
    <property type="entry name" value="Reg_prop"/>
</dbReference>
<dbReference type="EMBL" id="BAABHD010000010">
    <property type="protein sequence ID" value="GAA4449822.1"/>
    <property type="molecule type" value="Genomic_DNA"/>
</dbReference>
<organism evidence="8 9">
    <name type="scientific">Nibrella saemangeumensis</name>
    <dbReference type="NCBI Taxonomy" id="1084526"/>
    <lineage>
        <taxon>Bacteria</taxon>
        <taxon>Pseudomonadati</taxon>
        <taxon>Bacteroidota</taxon>
        <taxon>Cytophagia</taxon>
        <taxon>Cytophagales</taxon>
        <taxon>Spirosomataceae</taxon>
        <taxon>Nibrella</taxon>
    </lineage>
</organism>
<proteinExistence type="predicted"/>
<feature type="transmembrane region" description="Helical" evidence="4">
    <location>
        <begin position="269"/>
        <end position="287"/>
    </location>
</feature>
<name>A0ABP8MI38_9BACT</name>
<dbReference type="Gene3D" id="2.60.40.10">
    <property type="entry name" value="Immunoglobulins"/>
    <property type="match status" value="1"/>
</dbReference>
<feature type="domain" description="Two component regulator three Y" evidence="6">
    <location>
        <begin position="198"/>
        <end position="262"/>
    </location>
</feature>
<evidence type="ECO:0000259" key="5">
    <source>
        <dbReference type="Pfam" id="PF02518"/>
    </source>
</evidence>
<accession>A0ABP8MI38</accession>
<evidence type="ECO:0008006" key="10">
    <source>
        <dbReference type="Google" id="ProtNLM"/>
    </source>
</evidence>
<feature type="domain" description="Signal transduction histidine kinase subgroup 3 dimerisation and phosphoacceptor" evidence="7">
    <location>
        <begin position="301"/>
        <end position="366"/>
    </location>
</feature>
<reference evidence="9" key="1">
    <citation type="journal article" date="2019" name="Int. J. Syst. Evol. Microbiol.">
        <title>The Global Catalogue of Microorganisms (GCM) 10K type strain sequencing project: providing services to taxonomists for standard genome sequencing and annotation.</title>
        <authorList>
            <consortium name="The Broad Institute Genomics Platform"/>
            <consortium name="The Broad Institute Genome Sequencing Center for Infectious Disease"/>
            <person name="Wu L."/>
            <person name="Ma J."/>
        </authorList>
    </citation>
    <scope>NUCLEOTIDE SEQUENCE [LARGE SCALE GENOMIC DNA]</scope>
    <source>
        <strain evidence="9">JCM 17927</strain>
    </source>
</reference>
<evidence type="ECO:0000256" key="1">
    <source>
        <dbReference type="ARBA" id="ARBA00022679"/>
    </source>
</evidence>
<feature type="domain" description="Histidine kinase/HSP90-like ATPase" evidence="5">
    <location>
        <begin position="411"/>
        <end position="494"/>
    </location>
</feature>
<dbReference type="Proteomes" id="UP001501175">
    <property type="component" value="Unassembled WGS sequence"/>
</dbReference>
<dbReference type="InterPro" id="IPR011123">
    <property type="entry name" value="Y_Y_Y"/>
</dbReference>
<evidence type="ECO:0000259" key="7">
    <source>
        <dbReference type="Pfam" id="PF07730"/>
    </source>
</evidence>
<dbReference type="InterPro" id="IPR003594">
    <property type="entry name" value="HATPase_dom"/>
</dbReference>
<dbReference type="Gene3D" id="2.130.10.10">
    <property type="entry name" value="YVTN repeat-like/Quinoprotein amine dehydrogenase"/>
    <property type="match status" value="1"/>
</dbReference>
<dbReference type="CDD" id="cd00146">
    <property type="entry name" value="PKD"/>
    <property type="match status" value="1"/>
</dbReference>
<dbReference type="Gene3D" id="1.20.5.1930">
    <property type="match status" value="1"/>
</dbReference>
<dbReference type="InterPro" id="IPR015943">
    <property type="entry name" value="WD40/YVTN_repeat-like_dom_sf"/>
</dbReference>
<evidence type="ECO:0000256" key="3">
    <source>
        <dbReference type="ARBA" id="ARBA00023012"/>
    </source>
</evidence>
<dbReference type="InterPro" id="IPR050482">
    <property type="entry name" value="Sensor_HK_TwoCompSys"/>
</dbReference>
<evidence type="ECO:0000313" key="9">
    <source>
        <dbReference type="Proteomes" id="UP001501175"/>
    </source>
</evidence>
<dbReference type="Pfam" id="PF02518">
    <property type="entry name" value="HATPase_c"/>
    <property type="match status" value="1"/>
</dbReference>
<keyword evidence="3" id="KW-0902">Two-component regulatory system</keyword>
<keyword evidence="4" id="KW-0812">Transmembrane</keyword>
<dbReference type="SUPFAM" id="SSF63829">
    <property type="entry name" value="Calcium-dependent phosphotriesterase"/>
    <property type="match status" value="1"/>
</dbReference>
<keyword evidence="2" id="KW-0418">Kinase</keyword>
<dbReference type="CDD" id="cd16917">
    <property type="entry name" value="HATPase_UhpB-NarQ-NarX-like"/>
    <property type="match status" value="1"/>
</dbReference>
<sequence>MDNGLSRLDPKTGKAVTYKAKRNDPRSLSSNRIWTIHVDRQDRVWIGTRDGLNLFDRRTNTFTQFHQKDGLPHEEVLKILEDRHGNLWLSTPMHISKFDPVKRRFYTFDASDGTGTIPFFDRSGCVAPNGQMYFGKFSGFTTFHPDSIRTNTFVPPVVLTAFRKGEKVTYFEKPLSELNEIVLPHEQNNISFEYAALNYSQPHKNQYAYQLVNFENDWVHAGTRRTVSYTNLDPGEYVFRVKGSNNDGVWNEQGTSIRVVILPPWWHTWWFRLLASIALVGLLYSVYRYRINQIRREQQLRDQISRDLHDDVGGILSGISFYSEAARQMHQQGRYSDSYALLLKIADNARTTIERMSDVVWSMRSDTDNAFKLAQRLESFGRELLSPLGIELVCQTDPNLASLKLAPDAVRNLYLVGKEALHNAAKYAQATEVHLNVCQQGGKVLIFVKDNGQGFDPATAVLGNGIESMRKRAEAIGARYQMHTRPGEGTVVSVEKIV</sequence>
<keyword evidence="1" id="KW-0808">Transferase</keyword>
<keyword evidence="4" id="KW-0472">Membrane</keyword>
<gene>
    <name evidence="8" type="ORF">GCM10023189_09530</name>
</gene>
<keyword evidence="4" id="KW-1133">Transmembrane helix</keyword>
<dbReference type="Pfam" id="PF07495">
    <property type="entry name" value="Y_Y_Y"/>
    <property type="match status" value="1"/>
</dbReference>
<dbReference type="Gene3D" id="3.30.565.10">
    <property type="entry name" value="Histidine kinase-like ATPase, C-terminal domain"/>
    <property type="match status" value="1"/>
</dbReference>
<dbReference type="SUPFAM" id="SSF55874">
    <property type="entry name" value="ATPase domain of HSP90 chaperone/DNA topoisomerase II/histidine kinase"/>
    <property type="match status" value="1"/>
</dbReference>
<evidence type="ECO:0000313" key="8">
    <source>
        <dbReference type="EMBL" id="GAA4449822.1"/>
    </source>
</evidence>
<evidence type="ECO:0000256" key="4">
    <source>
        <dbReference type="SAM" id="Phobius"/>
    </source>
</evidence>
<evidence type="ECO:0000256" key="2">
    <source>
        <dbReference type="ARBA" id="ARBA00022777"/>
    </source>
</evidence>
<dbReference type="PANTHER" id="PTHR24421">
    <property type="entry name" value="NITRATE/NITRITE SENSOR PROTEIN NARX-RELATED"/>
    <property type="match status" value="1"/>
</dbReference>
<dbReference type="InterPro" id="IPR011712">
    <property type="entry name" value="Sig_transdc_His_kin_sub3_dim/P"/>
</dbReference>
<comment type="caution">
    <text evidence="8">The sequence shown here is derived from an EMBL/GenBank/DDBJ whole genome shotgun (WGS) entry which is preliminary data.</text>
</comment>
<evidence type="ECO:0000259" key="6">
    <source>
        <dbReference type="Pfam" id="PF07495"/>
    </source>
</evidence>
<dbReference type="Pfam" id="PF07494">
    <property type="entry name" value="Reg_prop"/>
    <property type="match status" value="2"/>
</dbReference>
<dbReference type="InterPro" id="IPR036890">
    <property type="entry name" value="HATPase_C_sf"/>
</dbReference>
<protein>
    <recommendedName>
        <fullName evidence="10">Histidine kinase</fullName>
    </recommendedName>
</protein>
<dbReference type="InterPro" id="IPR013783">
    <property type="entry name" value="Ig-like_fold"/>
</dbReference>
<dbReference type="Pfam" id="PF07730">
    <property type="entry name" value="HisKA_3"/>
    <property type="match status" value="1"/>
</dbReference>